<feature type="domain" description="HTH luxR-type" evidence="4">
    <location>
        <begin position="97"/>
        <end position="162"/>
    </location>
</feature>
<evidence type="ECO:0000313" key="5">
    <source>
        <dbReference type="EMBL" id="CUA82078.1"/>
    </source>
</evidence>
<evidence type="ECO:0000259" key="4">
    <source>
        <dbReference type="PROSITE" id="PS50043"/>
    </source>
</evidence>
<keyword evidence="2" id="KW-0238">DNA-binding</keyword>
<dbReference type="STRING" id="375574.GCA_001418035_00725"/>
<organism evidence="5 6">
    <name type="scientific">Gulbenkiania indica</name>
    <dbReference type="NCBI Taxonomy" id="375574"/>
    <lineage>
        <taxon>Bacteria</taxon>
        <taxon>Pseudomonadati</taxon>
        <taxon>Pseudomonadota</taxon>
        <taxon>Betaproteobacteria</taxon>
        <taxon>Neisseriales</taxon>
        <taxon>Chromobacteriaceae</taxon>
        <taxon>Gulbenkiania</taxon>
    </lineage>
</organism>
<dbReference type="PANTHER" id="PTHR44688">
    <property type="entry name" value="DNA-BINDING TRANSCRIPTIONAL ACTIVATOR DEVR_DOSR"/>
    <property type="match status" value="1"/>
</dbReference>
<dbReference type="PRINTS" id="PR00038">
    <property type="entry name" value="HTHLUXR"/>
</dbReference>
<dbReference type="GO" id="GO:0006355">
    <property type="term" value="P:regulation of DNA-templated transcription"/>
    <property type="evidence" value="ECO:0007669"/>
    <property type="project" value="InterPro"/>
</dbReference>
<dbReference type="Pfam" id="PF00196">
    <property type="entry name" value="GerE"/>
    <property type="match status" value="1"/>
</dbReference>
<dbReference type="InterPro" id="IPR000792">
    <property type="entry name" value="Tscrpt_reg_LuxR_C"/>
</dbReference>
<dbReference type="PROSITE" id="PS50043">
    <property type="entry name" value="HTH_LUXR_2"/>
    <property type="match status" value="1"/>
</dbReference>
<evidence type="ECO:0000256" key="3">
    <source>
        <dbReference type="ARBA" id="ARBA00023163"/>
    </source>
</evidence>
<accession>A0A0K6GU17</accession>
<dbReference type="InterPro" id="IPR016032">
    <property type="entry name" value="Sig_transdc_resp-reg_C-effctor"/>
</dbReference>
<evidence type="ECO:0000313" key="6">
    <source>
        <dbReference type="Proteomes" id="UP000243535"/>
    </source>
</evidence>
<dbReference type="AlphaFoldDB" id="A0A0K6GU17"/>
<dbReference type="SUPFAM" id="SSF46894">
    <property type="entry name" value="C-terminal effector domain of the bipartite response regulators"/>
    <property type="match status" value="1"/>
</dbReference>
<gene>
    <name evidence="5" type="ORF">Ga0061063_0933</name>
</gene>
<name>A0A0K6GU17_9NEIS</name>
<dbReference type="Proteomes" id="UP000243535">
    <property type="component" value="Unassembled WGS sequence"/>
</dbReference>
<dbReference type="SMART" id="SM00421">
    <property type="entry name" value="HTH_LUXR"/>
    <property type="match status" value="1"/>
</dbReference>
<keyword evidence="1" id="KW-0805">Transcription regulation</keyword>
<keyword evidence="3" id="KW-0804">Transcription</keyword>
<reference evidence="6" key="1">
    <citation type="submission" date="2015-08" db="EMBL/GenBank/DDBJ databases">
        <authorList>
            <person name="Varghese N."/>
        </authorList>
    </citation>
    <scope>NUCLEOTIDE SEQUENCE [LARGE SCALE GENOMIC DNA]</scope>
    <source>
        <strain evidence="6">DSM 17901</strain>
    </source>
</reference>
<proteinExistence type="predicted"/>
<dbReference type="CDD" id="cd06170">
    <property type="entry name" value="LuxR_C_like"/>
    <property type="match status" value="1"/>
</dbReference>
<dbReference type="InterPro" id="IPR036388">
    <property type="entry name" value="WH-like_DNA-bd_sf"/>
</dbReference>
<dbReference type="Gene3D" id="1.10.10.10">
    <property type="entry name" value="Winged helix-like DNA-binding domain superfamily/Winged helix DNA-binding domain"/>
    <property type="match status" value="1"/>
</dbReference>
<evidence type="ECO:0000256" key="1">
    <source>
        <dbReference type="ARBA" id="ARBA00023015"/>
    </source>
</evidence>
<sequence length="168" mass="18457">MPSVPRAHVPVSDALLCRLPAQQRPLIHSPKGAVPRFSDITDLLSHFLGTADGAEMLTVFDVVAAKSGVIVDDQQRHDLAQQLRRFLSMAVLRAEVEKQIKSQLTDREIEIMRMLAIGCSNDEIAGELGIKQRTVRQHIENMQLKLGVQGRGRLVALAYGLEVLSASA</sequence>
<dbReference type="PROSITE" id="PS00622">
    <property type="entry name" value="HTH_LUXR_1"/>
    <property type="match status" value="1"/>
</dbReference>
<keyword evidence="6" id="KW-1185">Reference proteome</keyword>
<protein>
    <submittedName>
        <fullName evidence="5">Bacterial regulatory proteins, luxR family</fullName>
    </submittedName>
</protein>
<dbReference type="GO" id="GO:0003677">
    <property type="term" value="F:DNA binding"/>
    <property type="evidence" value="ECO:0007669"/>
    <property type="project" value="UniProtKB-KW"/>
</dbReference>
<dbReference type="PANTHER" id="PTHR44688:SF16">
    <property type="entry name" value="DNA-BINDING TRANSCRIPTIONAL ACTIVATOR DEVR_DOSR"/>
    <property type="match status" value="1"/>
</dbReference>
<evidence type="ECO:0000256" key="2">
    <source>
        <dbReference type="ARBA" id="ARBA00023125"/>
    </source>
</evidence>
<dbReference type="EMBL" id="CYHA01000002">
    <property type="protein sequence ID" value="CUA82078.1"/>
    <property type="molecule type" value="Genomic_DNA"/>
</dbReference>